<gene>
    <name evidence="2" type="ORF">CMUS01_16450</name>
</gene>
<proteinExistence type="predicted"/>
<keyword evidence="3" id="KW-1185">Reference proteome</keyword>
<feature type="region of interest" description="Disordered" evidence="1">
    <location>
        <begin position="22"/>
        <end position="47"/>
    </location>
</feature>
<accession>A0A8H6MIE7</accession>
<organism evidence="2 3">
    <name type="scientific">Colletotrichum musicola</name>
    <dbReference type="NCBI Taxonomy" id="2175873"/>
    <lineage>
        <taxon>Eukaryota</taxon>
        <taxon>Fungi</taxon>
        <taxon>Dikarya</taxon>
        <taxon>Ascomycota</taxon>
        <taxon>Pezizomycotina</taxon>
        <taxon>Sordariomycetes</taxon>
        <taxon>Hypocreomycetidae</taxon>
        <taxon>Glomerellales</taxon>
        <taxon>Glomerellaceae</taxon>
        <taxon>Colletotrichum</taxon>
        <taxon>Colletotrichum orchidearum species complex</taxon>
    </lineage>
</organism>
<sequence>MRSRRSSCLDVKFLINDCPLHNSQELNGTAKKPQKPNRNQPTSPVAADIHNAWNVAVNSPATKPTAHRDGPLEKTCMLPRVGLYPRVWCFAPGGQIITNTFKDQRGGAKHSQRPTTRNQQLSPNEQSHRANMAQPASHNTNP</sequence>
<dbReference type="AlphaFoldDB" id="A0A8H6MIE7"/>
<evidence type="ECO:0000313" key="3">
    <source>
        <dbReference type="Proteomes" id="UP000639643"/>
    </source>
</evidence>
<comment type="caution">
    <text evidence="2">The sequence shown here is derived from an EMBL/GenBank/DDBJ whole genome shotgun (WGS) entry which is preliminary data.</text>
</comment>
<reference evidence="2" key="1">
    <citation type="journal article" date="2020" name="Phytopathology">
        <title>Genome Sequence Resources of Colletotrichum truncatum, C. plurivorum, C. musicola, and C. sojae: Four Species Pathogenic to Soybean (Glycine max).</title>
        <authorList>
            <person name="Rogerio F."/>
            <person name="Boufleur T.R."/>
            <person name="Ciampi-Guillardi M."/>
            <person name="Sukno S.A."/>
            <person name="Thon M.R."/>
            <person name="Massola Junior N.S."/>
            <person name="Baroncelli R."/>
        </authorList>
    </citation>
    <scope>NUCLEOTIDE SEQUENCE</scope>
    <source>
        <strain evidence="2">LFN0074</strain>
    </source>
</reference>
<evidence type="ECO:0000313" key="2">
    <source>
        <dbReference type="EMBL" id="KAF6787573.1"/>
    </source>
</evidence>
<protein>
    <submittedName>
        <fullName evidence="2">Uncharacterized protein</fullName>
    </submittedName>
</protein>
<dbReference type="EMBL" id="WIGM01001872">
    <property type="protein sequence ID" value="KAF6787573.1"/>
    <property type="molecule type" value="Genomic_DNA"/>
</dbReference>
<dbReference type="Proteomes" id="UP000639643">
    <property type="component" value="Unassembled WGS sequence"/>
</dbReference>
<feature type="compositionally biased region" description="Polar residues" evidence="1">
    <location>
        <begin position="113"/>
        <end position="125"/>
    </location>
</feature>
<name>A0A8H6MIE7_9PEZI</name>
<feature type="region of interest" description="Disordered" evidence="1">
    <location>
        <begin position="99"/>
        <end position="142"/>
    </location>
</feature>
<evidence type="ECO:0000256" key="1">
    <source>
        <dbReference type="SAM" id="MobiDB-lite"/>
    </source>
</evidence>